<dbReference type="Proteomes" id="UP000002872">
    <property type="component" value="Unassembled WGS sequence"/>
</dbReference>
<dbReference type="AlphaFoldDB" id="I3EDT8"/>
<reference evidence="2" key="1">
    <citation type="submission" date="2011-01" db="EMBL/GenBank/DDBJ databases">
        <title>The Genome Sequence of Nematocida parisii strain ERTm3.</title>
        <authorList>
            <consortium name="The Broad Institute Genome Sequencing Platform"/>
            <consortium name="The Broad Institute Genome Sequencing Center for Infectious Disease"/>
            <person name="Cuomo C."/>
            <person name="Troemel E."/>
            <person name="Young S.K."/>
            <person name="Zeng Q."/>
            <person name="Gargeya S."/>
            <person name="Fitzgerald M."/>
            <person name="Haas B."/>
            <person name="Abouelleil A."/>
            <person name="Alvarado L."/>
            <person name="Arachchi H.M."/>
            <person name="Berlin A."/>
            <person name="Chapman S.B."/>
            <person name="Gearin G."/>
            <person name="Goldberg J."/>
            <person name="Griggs A."/>
            <person name="Gujja S."/>
            <person name="Hansen M."/>
            <person name="Heiman D."/>
            <person name="Howarth C."/>
            <person name="Larimer J."/>
            <person name="Lui A."/>
            <person name="MacDonald P.J.P."/>
            <person name="McCowen C."/>
            <person name="Montmayeur A."/>
            <person name="Murphy C."/>
            <person name="Neiman D."/>
            <person name="Pearson M."/>
            <person name="Priest M."/>
            <person name="Roberts A."/>
            <person name="Saif S."/>
            <person name="Shea T."/>
            <person name="Sisk P."/>
            <person name="Stolte C."/>
            <person name="Sykes S."/>
            <person name="Wortman J."/>
            <person name="Nusbaum C."/>
            <person name="Birren B."/>
        </authorList>
    </citation>
    <scope>NUCLEOTIDE SEQUENCE</scope>
    <source>
        <strain evidence="2">ERTm3</strain>
    </source>
</reference>
<proteinExistence type="predicted"/>
<dbReference type="EMBL" id="GL870883">
    <property type="protein sequence ID" value="EIJ87385.1"/>
    <property type="molecule type" value="Genomic_DNA"/>
</dbReference>
<gene>
    <name evidence="2" type="ORF">NEQG_02508</name>
</gene>
<dbReference type="InParanoid" id="I3EDT8"/>
<evidence type="ECO:0000313" key="3">
    <source>
        <dbReference type="Proteomes" id="UP000002872"/>
    </source>
</evidence>
<dbReference type="VEuPathDB" id="MicrosporidiaDB:NEQG_02508"/>
<organism evidence="2 3">
    <name type="scientific">Nematocida parisii (strain ERTm3)</name>
    <name type="common">Nematode killer fungus</name>
    <dbReference type="NCBI Taxonomy" id="935791"/>
    <lineage>
        <taxon>Eukaryota</taxon>
        <taxon>Fungi</taxon>
        <taxon>Fungi incertae sedis</taxon>
        <taxon>Microsporidia</taxon>
        <taxon>Nematocida</taxon>
    </lineage>
</organism>
<feature type="region of interest" description="Disordered" evidence="1">
    <location>
        <begin position="42"/>
        <end position="155"/>
    </location>
</feature>
<dbReference type="OrthoDB" id="2193470at2759"/>
<keyword evidence="3" id="KW-1185">Reference proteome</keyword>
<protein>
    <submittedName>
        <fullName evidence="2">Uncharacterized protein</fullName>
    </submittedName>
</protein>
<sequence>MRPEEPLAMEQKENLIVEAYRAISKLEETIPAYLNDASDVIGSDPQELNILYPPSSKERGCISSGSPKKKAKDSKLEKAREEIEEPEEWDTKEEVVGRFDEHGNFVVDDAAPTADESSNGEDWITVEQKTKKEDRKKKKSSSHTQQCTIQNRRKSLHLLKSTRQLKKVMWIVMDSK</sequence>
<evidence type="ECO:0000256" key="1">
    <source>
        <dbReference type="SAM" id="MobiDB-lite"/>
    </source>
</evidence>
<feature type="compositionally biased region" description="Acidic residues" evidence="1">
    <location>
        <begin position="82"/>
        <end position="91"/>
    </location>
</feature>
<evidence type="ECO:0000313" key="2">
    <source>
        <dbReference type="EMBL" id="EIJ87385.1"/>
    </source>
</evidence>
<feature type="compositionally biased region" description="Basic and acidic residues" evidence="1">
    <location>
        <begin position="92"/>
        <end position="103"/>
    </location>
</feature>
<accession>I3EDT8</accession>
<name>I3EDT8_NEMP3</name>
<dbReference type="HOGENOM" id="CLU_123454_0_0_1"/>
<dbReference type="OMA" id="KERGCIS"/>